<evidence type="ECO:0000313" key="3">
    <source>
        <dbReference type="Proteomes" id="UP001232992"/>
    </source>
</evidence>
<feature type="transmembrane region" description="Helical" evidence="1">
    <location>
        <begin position="184"/>
        <end position="201"/>
    </location>
</feature>
<name>A0ABT7C0C5_9CYAN</name>
<evidence type="ECO:0000313" key="2">
    <source>
        <dbReference type="EMBL" id="MDJ1184901.1"/>
    </source>
</evidence>
<proteinExistence type="predicted"/>
<dbReference type="EMBL" id="JAQOSQ010000022">
    <property type="protein sequence ID" value="MDJ1184901.1"/>
    <property type="molecule type" value="Genomic_DNA"/>
</dbReference>
<feature type="transmembrane region" description="Helical" evidence="1">
    <location>
        <begin position="60"/>
        <end position="83"/>
    </location>
</feature>
<dbReference type="PANTHER" id="PTHR31303:SF1">
    <property type="entry name" value="CTP-DEPENDENT DIACYLGLYCEROL KINASE 1"/>
    <property type="match status" value="1"/>
</dbReference>
<evidence type="ECO:0000256" key="1">
    <source>
        <dbReference type="SAM" id="Phobius"/>
    </source>
</evidence>
<sequence>MVVPIVTLELKFIAVAVWLGLVFLASVWLDRNSWSNSELVRKSVHIGTGNVILFAWWLEIPAWVGIAASIVFSAIALISYFFPILPAINSIGRQSWGTFFYAVSIGLLIALFWPLNQPYYAALGILVMTWGDGLAGLIGQNFGTHRYYLGTVQKSWEGSATMLAVSFLICLSILLPIYGNVILVWISCAIAAFVATVLEAFSKLGIDNLTVPLGSALVAFLLLEMMPSTHFWL</sequence>
<feature type="transmembrane region" description="Helical" evidence="1">
    <location>
        <begin position="119"/>
        <end position="139"/>
    </location>
</feature>
<keyword evidence="1" id="KW-0812">Transmembrane</keyword>
<protein>
    <submittedName>
        <fullName evidence="2">SEC59/DGK1/VTE5 family protein</fullName>
    </submittedName>
</protein>
<feature type="transmembrane region" description="Helical" evidence="1">
    <location>
        <begin position="95"/>
        <end position="113"/>
    </location>
</feature>
<feature type="transmembrane region" description="Helical" evidence="1">
    <location>
        <begin position="213"/>
        <end position="232"/>
    </location>
</feature>
<dbReference type="Proteomes" id="UP001232992">
    <property type="component" value="Unassembled WGS sequence"/>
</dbReference>
<gene>
    <name evidence="2" type="ORF">PMH09_17065</name>
</gene>
<comment type="caution">
    <text evidence="2">The sequence shown here is derived from an EMBL/GenBank/DDBJ whole genome shotgun (WGS) entry which is preliminary data.</text>
</comment>
<dbReference type="PANTHER" id="PTHR31303">
    <property type="entry name" value="CTP-DEPENDENT DIACYLGLYCEROL KINASE 1"/>
    <property type="match status" value="1"/>
</dbReference>
<organism evidence="2 3">
    <name type="scientific">Roseofilum casamattae BLCC-M143</name>
    <dbReference type="NCBI Taxonomy" id="3022442"/>
    <lineage>
        <taxon>Bacteria</taxon>
        <taxon>Bacillati</taxon>
        <taxon>Cyanobacteriota</taxon>
        <taxon>Cyanophyceae</taxon>
        <taxon>Desertifilales</taxon>
        <taxon>Desertifilaceae</taxon>
        <taxon>Roseofilum</taxon>
        <taxon>Roseofilum casamattae</taxon>
    </lineage>
</organism>
<keyword evidence="1" id="KW-1133">Transmembrane helix</keyword>
<keyword evidence="1" id="KW-0472">Membrane</keyword>
<keyword evidence="3" id="KW-1185">Reference proteome</keyword>
<reference evidence="2 3" key="1">
    <citation type="submission" date="2023-01" db="EMBL/GenBank/DDBJ databases">
        <title>Novel diversity within Roseofilum (Cyanobacteria; Desertifilaceae) from marine benthic mats with descriptions of four novel species.</title>
        <authorList>
            <person name="Wang Y."/>
            <person name="Berthold D.E."/>
            <person name="Hu J."/>
            <person name="Lefler F.W."/>
            <person name="Laughinghouse H.D. IV."/>
        </authorList>
    </citation>
    <scope>NUCLEOTIDE SEQUENCE [LARGE SCALE GENOMIC DNA]</scope>
    <source>
        <strain evidence="2 3">BLCC-M143</strain>
    </source>
</reference>
<dbReference type="InterPro" id="IPR037997">
    <property type="entry name" value="Dgk1-like"/>
</dbReference>
<feature type="transmembrane region" description="Helical" evidence="1">
    <location>
        <begin position="160"/>
        <end position="178"/>
    </location>
</feature>
<accession>A0ABT7C0C5</accession>
<feature type="transmembrane region" description="Helical" evidence="1">
    <location>
        <begin position="12"/>
        <end position="29"/>
    </location>
</feature>